<dbReference type="Pfam" id="PF02579">
    <property type="entry name" value="Nitro_FeMo-Co"/>
    <property type="match status" value="1"/>
</dbReference>
<dbReference type="AlphaFoldDB" id="A0A101I2K3"/>
<feature type="domain" description="Dinitrogenase iron-molybdenum cofactor biosynthesis" evidence="1">
    <location>
        <begin position="13"/>
        <end position="103"/>
    </location>
</feature>
<dbReference type="Proteomes" id="UP000053467">
    <property type="component" value="Unassembled WGS sequence"/>
</dbReference>
<dbReference type="PANTHER" id="PTHR42983:SF1">
    <property type="entry name" value="IRON-MOLYBDENUM PROTEIN"/>
    <property type="match status" value="1"/>
</dbReference>
<comment type="caution">
    <text evidence="2">The sequence shown here is derived from an EMBL/GenBank/DDBJ whole genome shotgun (WGS) entry which is preliminary data.</text>
</comment>
<gene>
    <name evidence="2" type="ORF">XE03_0507</name>
</gene>
<dbReference type="PANTHER" id="PTHR42983">
    <property type="entry name" value="DINITROGENASE IRON-MOLYBDENUM COFACTOR PROTEIN-RELATED"/>
    <property type="match status" value="1"/>
</dbReference>
<dbReference type="EMBL" id="LGGX01000003">
    <property type="protein sequence ID" value="KUK87616.1"/>
    <property type="molecule type" value="Genomic_DNA"/>
</dbReference>
<dbReference type="Gene3D" id="3.30.420.130">
    <property type="entry name" value="Dinitrogenase iron-molybdenum cofactor biosynthesis domain"/>
    <property type="match status" value="1"/>
</dbReference>
<accession>A0A101I2K3</accession>
<evidence type="ECO:0000259" key="1">
    <source>
        <dbReference type="Pfam" id="PF02579"/>
    </source>
</evidence>
<sequence length="107" mass="11247">MKICVTSTGQSVDSTMDPRFGRCAYFIIIDPDSMDFESIPNDSVNAGGGAGVKSSQTLIDKGVDVLITGDVGPNALRILNTSNIKVIVGVNGTVKELVEKFKKGLLG</sequence>
<dbReference type="CDD" id="cd00851">
    <property type="entry name" value="MTH1175"/>
    <property type="match status" value="1"/>
</dbReference>
<reference evidence="3" key="1">
    <citation type="journal article" date="2015" name="MBio">
        <title>Genome-Resolved Metagenomic Analysis Reveals Roles for Candidate Phyla and Other Microbial Community Members in Biogeochemical Transformations in Oil Reservoirs.</title>
        <authorList>
            <person name="Hu P."/>
            <person name="Tom L."/>
            <person name="Singh A."/>
            <person name="Thomas B.C."/>
            <person name="Baker B.J."/>
            <person name="Piceno Y.M."/>
            <person name="Andersen G.L."/>
            <person name="Banfield J.F."/>
        </authorList>
    </citation>
    <scope>NUCLEOTIDE SEQUENCE [LARGE SCALE GENOMIC DNA]</scope>
</reference>
<name>A0A101I2K3_UNCT6</name>
<evidence type="ECO:0000313" key="2">
    <source>
        <dbReference type="EMBL" id="KUK87616.1"/>
    </source>
</evidence>
<dbReference type="InterPro" id="IPR033913">
    <property type="entry name" value="MTH1175_dom"/>
</dbReference>
<evidence type="ECO:0000313" key="3">
    <source>
        <dbReference type="Proteomes" id="UP000053467"/>
    </source>
</evidence>
<dbReference type="InterPro" id="IPR003731">
    <property type="entry name" value="Di-Nase_FeMo-co_biosynth"/>
</dbReference>
<protein>
    <submittedName>
        <fullName evidence="2">Dinitrogenase iron-molybdenum cofactor biosynthesi</fullName>
    </submittedName>
</protein>
<dbReference type="InterPro" id="IPR036105">
    <property type="entry name" value="DiNase_FeMo-co_biosyn_sf"/>
</dbReference>
<dbReference type="SUPFAM" id="SSF53146">
    <property type="entry name" value="Nitrogenase accessory factor-like"/>
    <property type="match status" value="1"/>
</dbReference>
<proteinExistence type="predicted"/>
<organism evidence="2 3">
    <name type="scientific">candidate division TA06 bacterium 34_109</name>
    <dbReference type="NCBI Taxonomy" id="1635277"/>
    <lineage>
        <taxon>Bacteria</taxon>
        <taxon>Bacteria division TA06</taxon>
    </lineage>
</organism>